<feature type="chain" id="PRO_5005890930" evidence="2">
    <location>
        <begin position="20"/>
        <end position="276"/>
    </location>
</feature>
<accession>A0A0N4Z0V7</accession>
<proteinExistence type="predicted"/>
<dbReference type="AlphaFoldDB" id="A0A0N4Z0V7"/>
<evidence type="ECO:0000256" key="1">
    <source>
        <dbReference type="SAM" id="MobiDB-lite"/>
    </source>
</evidence>
<dbReference type="Proteomes" id="UP000038045">
    <property type="component" value="Unplaced"/>
</dbReference>
<evidence type="ECO:0000256" key="2">
    <source>
        <dbReference type="SAM" id="SignalP"/>
    </source>
</evidence>
<evidence type="ECO:0000313" key="4">
    <source>
        <dbReference type="Proteomes" id="UP000038045"/>
    </source>
</evidence>
<feature type="signal peptide" evidence="2">
    <location>
        <begin position="1"/>
        <end position="19"/>
    </location>
</feature>
<dbReference type="WBParaSite" id="PTRK_0000033600.1">
    <property type="protein sequence ID" value="PTRK_0000033600.1"/>
    <property type="gene ID" value="PTRK_0000033600"/>
</dbReference>
<keyword evidence="2" id="KW-0732">Signal</keyword>
<dbReference type="InterPro" id="IPR021852">
    <property type="entry name" value="DUF3456"/>
</dbReference>
<protein>
    <submittedName>
        <fullName evidence="5">DUF3456 domain-containing protein</fullName>
    </submittedName>
</protein>
<feature type="domain" description="DUF3456" evidence="3">
    <location>
        <begin position="29"/>
        <end position="160"/>
    </location>
</feature>
<keyword evidence="4" id="KW-1185">Reference proteome</keyword>
<evidence type="ECO:0000259" key="3">
    <source>
        <dbReference type="Pfam" id="PF11938"/>
    </source>
</evidence>
<organism evidence="4 5">
    <name type="scientific">Parastrongyloides trichosuri</name>
    <name type="common">Possum-specific nematode worm</name>
    <dbReference type="NCBI Taxonomy" id="131310"/>
    <lineage>
        <taxon>Eukaryota</taxon>
        <taxon>Metazoa</taxon>
        <taxon>Ecdysozoa</taxon>
        <taxon>Nematoda</taxon>
        <taxon>Chromadorea</taxon>
        <taxon>Rhabditida</taxon>
        <taxon>Tylenchina</taxon>
        <taxon>Panagrolaimomorpha</taxon>
        <taxon>Strongyloidoidea</taxon>
        <taxon>Strongyloididae</taxon>
        <taxon>Parastrongyloides</taxon>
    </lineage>
</organism>
<name>A0A0N4Z0V7_PARTI</name>
<feature type="compositionally biased region" description="Basic and acidic residues" evidence="1">
    <location>
        <begin position="215"/>
        <end position="233"/>
    </location>
</feature>
<sequence>MKFLIITFLSILFISKIQGASEIKSTNYKCDLCNLIIREAFYQQIQARREDHNIQTRGFHSTEEKQIAFDQVQATKSEMYLEDLMSFVCGKSYFYALFKLPNTTDVYKFLPYEFFNGSFEFIKNTTIQFQNDCLEMVDENREELIAFFKKDHVFPVTEYCYLQKGICKKDEVLDFKAYTVKRNESDPNDKGEVTEIILEENEQAGPDKLEAIEKAQEDGDNIKIEKEETKEGNKGNYEGNIEKEEVKEGHIGDKLNEANVMKEEVVESKVDSKEEL</sequence>
<reference evidence="5" key="1">
    <citation type="submission" date="2017-02" db="UniProtKB">
        <authorList>
            <consortium name="WormBaseParasite"/>
        </authorList>
    </citation>
    <scope>IDENTIFICATION</scope>
</reference>
<feature type="region of interest" description="Disordered" evidence="1">
    <location>
        <begin position="215"/>
        <end position="243"/>
    </location>
</feature>
<evidence type="ECO:0000313" key="5">
    <source>
        <dbReference type="WBParaSite" id="PTRK_0000033600.1"/>
    </source>
</evidence>
<dbReference type="Pfam" id="PF11938">
    <property type="entry name" value="DUF3456"/>
    <property type="match status" value="1"/>
</dbReference>